<dbReference type="SUPFAM" id="SSF51658">
    <property type="entry name" value="Xylose isomerase-like"/>
    <property type="match status" value="1"/>
</dbReference>
<evidence type="ECO:0000313" key="2">
    <source>
        <dbReference type="EMBL" id="QLM99267.1"/>
    </source>
</evidence>
<sequence length="282" mass="31654">MKTGLSTWAYFWQLSEKAPKPLSLFDAIDDSQRLGATVFQICDYPQIAQWSSGERTRLAEHAARAGITLELGTKGIKPDHLQRYLAIAAELECSLLRTMINSPDHRPTLSEARRSVETVLPAFEQQGVAICLETYEQVPTDDNIALVQAINSARFGICLDPANCIASLELPAEVVAKTASYVLNWHVKDFAFSRRDGWVGFTLAGCPLGEGLLRYDDIYQQIQPQTRGINQIIEHWLPWQGDSETTCRLEAAWTEHNMRYLLDKQNLINASSTQSKESDHVC</sequence>
<keyword evidence="2" id="KW-0413">Isomerase</keyword>
<gene>
    <name evidence="2" type="ORF">HVY52_05390</name>
</gene>
<name>A0A7W3EIB8_ESCFE</name>
<dbReference type="GeneID" id="75058495"/>
<dbReference type="InterPro" id="IPR036237">
    <property type="entry name" value="Xyl_isomerase-like_sf"/>
</dbReference>
<feature type="domain" description="Xylose isomerase-like TIM barrel" evidence="1">
    <location>
        <begin position="30"/>
        <end position="251"/>
    </location>
</feature>
<dbReference type="Gene3D" id="3.20.20.150">
    <property type="entry name" value="Divalent-metal-dependent TIM barrel enzymes"/>
    <property type="match status" value="1"/>
</dbReference>
<dbReference type="EMBL" id="CP055675">
    <property type="protein sequence ID" value="QLM99267.1"/>
    <property type="molecule type" value="Genomic_DNA"/>
</dbReference>
<dbReference type="InterPro" id="IPR013022">
    <property type="entry name" value="Xyl_isomerase-like_TIM-brl"/>
</dbReference>
<accession>A0A7W3EIB8</accession>
<dbReference type="RefSeq" id="WP_000847808.1">
    <property type="nucleotide sequence ID" value="NZ_CABMNR010000001.1"/>
</dbReference>
<proteinExistence type="predicted"/>
<dbReference type="AlphaFoldDB" id="A0A7W3EIB8"/>
<dbReference type="GO" id="GO:0016853">
    <property type="term" value="F:isomerase activity"/>
    <property type="evidence" value="ECO:0007669"/>
    <property type="project" value="UniProtKB-KW"/>
</dbReference>
<organism evidence="2 3">
    <name type="scientific">Escherichia fergusonii</name>
    <dbReference type="NCBI Taxonomy" id="564"/>
    <lineage>
        <taxon>Bacteria</taxon>
        <taxon>Pseudomonadati</taxon>
        <taxon>Pseudomonadota</taxon>
        <taxon>Gammaproteobacteria</taxon>
        <taxon>Enterobacterales</taxon>
        <taxon>Enterobacteriaceae</taxon>
        <taxon>Escherichia</taxon>
    </lineage>
</organism>
<dbReference type="PANTHER" id="PTHR12110:SF52">
    <property type="entry name" value="XYLOSE ISOMERASE"/>
    <property type="match status" value="1"/>
</dbReference>
<dbReference type="PANTHER" id="PTHR12110">
    <property type="entry name" value="HYDROXYPYRUVATE ISOMERASE"/>
    <property type="match status" value="1"/>
</dbReference>
<dbReference type="OMA" id="VEHWLPW"/>
<reference evidence="2 3" key="1">
    <citation type="submission" date="2020-06" db="EMBL/GenBank/DDBJ databases">
        <title>REHAB project genomes.</title>
        <authorList>
            <person name="Shaw L.P."/>
        </authorList>
    </citation>
    <scope>NUCLEOTIDE SEQUENCE [LARGE SCALE GENOMIC DNA]</scope>
    <source>
        <strain evidence="2 3">RHB28-C13</strain>
    </source>
</reference>
<dbReference type="InterPro" id="IPR050312">
    <property type="entry name" value="IolE/XylAMocC-like"/>
</dbReference>
<protein>
    <submittedName>
        <fullName evidence="2">Sugar phosphate isomerase/epimerase</fullName>
    </submittedName>
</protein>
<evidence type="ECO:0000259" key="1">
    <source>
        <dbReference type="Pfam" id="PF01261"/>
    </source>
</evidence>
<dbReference type="Pfam" id="PF01261">
    <property type="entry name" value="AP_endonuc_2"/>
    <property type="match status" value="1"/>
</dbReference>
<dbReference type="Proteomes" id="UP000510927">
    <property type="component" value="Chromosome"/>
</dbReference>
<evidence type="ECO:0000313" key="3">
    <source>
        <dbReference type="Proteomes" id="UP000510927"/>
    </source>
</evidence>